<accession>A0A6N2LWC3</accession>
<name>A0A6N2LWC3_SALVM</name>
<sequence length="84" mass="9128">MTSYLSASLYSLPGIFSIHSIQQNKAELLLISISLCTLLQIVEYEIISSAPKLLAGSYDQLAGEIFYLLNPTTYPGTQVSSSPL</sequence>
<reference evidence="1" key="1">
    <citation type="submission" date="2019-03" db="EMBL/GenBank/DDBJ databases">
        <authorList>
            <person name="Mank J."/>
            <person name="Almeida P."/>
        </authorList>
    </citation>
    <scope>NUCLEOTIDE SEQUENCE</scope>
    <source>
        <strain evidence="1">78183</strain>
    </source>
</reference>
<proteinExistence type="predicted"/>
<protein>
    <submittedName>
        <fullName evidence="1">Uncharacterized protein</fullName>
    </submittedName>
</protein>
<organism evidence="1">
    <name type="scientific">Salix viminalis</name>
    <name type="common">Common osier</name>
    <name type="synonym">Basket willow</name>
    <dbReference type="NCBI Taxonomy" id="40686"/>
    <lineage>
        <taxon>Eukaryota</taxon>
        <taxon>Viridiplantae</taxon>
        <taxon>Streptophyta</taxon>
        <taxon>Embryophyta</taxon>
        <taxon>Tracheophyta</taxon>
        <taxon>Spermatophyta</taxon>
        <taxon>Magnoliopsida</taxon>
        <taxon>eudicotyledons</taxon>
        <taxon>Gunneridae</taxon>
        <taxon>Pentapetalae</taxon>
        <taxon>rosids</taxon>
        <taxon>fabids</taxon>
        <taxon>Malpighiales</taxon>
        <taxon>Salicaceae</taxon>
        <taxon>Saliceae</taxon>
        <taxon>Salix</taxon>
    </lineage>
</organism>
<dbReference type="AlphaFoldDB" id="A0A6N2LWC3"/>
<gene>
    <name evidence="1" type="ORF">SVIM_LOCUS245177</name>
</gene>
<evidence type="ECO:0000313" key="1">
    <source>
        <dbReference type="EMBL" id="VFU41594.1"/>
    </source>
</evidence>
<dbReference type="EMBL" id="CAADRP010001563">
    <property type="protein sequence ID" value="VFU41594.1"/>
    <property type="molecule type" value="Genomic_DNA"/>
</dbReference>